<protein>
    <submittedName>
        <fullName evidence="1">Inorganic pyrophosphatase</fullName>
    </submittedName>
</protein>
<reference evidence="1" key="1">
    <citation type="submission" date="2023-08" db="EMBL/GenBank/DDBJ databases">
        <title>The draft genome of Tsukamurella strandjordii strain 050030.</title>
        <authorList>
            <person name="Zhao F."/>
            <person name="Feng Y."/>
            <person name="Zong Z."/>
        </authorList>
    </citation>
    <scope>NUCLEOTIDE SEQUENCE</scope>
    <source>
        <strain evidence="1">050030</strain>
    </source>
</reference>
<evidence type="ECO:0000313" key="2">
    <source>
        <dbReference type="Proteomes" id="UP001178281"/>
    </source>
</evidence>
<proteinExistence type="predicted"/>
<dbReference type="RefSeq" id="WP_305111788.1">
    <property type="nucleotide sequence ID" value="NZ_JAUTIX010000005.1"/>
</dbReference>
<dbReference type="GO" id="GO:0005737">
    <property type="term" value="C:cytoplasm"/>
    <property type="evidence" value="ECO:0007669"/>
    <property type="project" value="InterPro"/>
</dbReference>
<dbReference type="GO" id="GO:0006796">
    <property type="term" value="P:phosphate-containing compound metabolic process"/>
    <property type="evidence" value="ECO:0007669"/>
    <property type="project" value="InterPro"/>
</dbReference>
<dbReference type="AlphaFoldDB" id="A0AA90SHP3"/>
<comment type="caution">
    <text evidence="1">The sequence shown here is derived from an EMBL/GenBank/DDBJ whole genome shotgun (WGS) entry which is preliminary data.</text>
</comment>
<evidence type="ECO:0000313" key="1">
    <source>
        <dbReference type="EMBL" id="MDP0399054.1"/>
    </source>
</evidence>
<dbReference type="InterPro" id="IPR036649">
    <property type="entry name" value="Pyrophosphatase_sf"/>
</dbReference>
<accession>A0AA90SHP3</accession>
<dbReference type="EMBL" id="JAUTIX010000005">
    <property type="protein sequence ID" value="MDP0399054.1"/>
    <property type="molecule type" value="Genomic_DNA"/>
</dbReference>
<name>A0AA90SHP3_9ACTN</name>
<dbReference type="GO" id="GO:0000287">
    <property type="term" value="F:magnesium ion binding"/>
    <property type="evidence" value="ECO:0007669"/>
    <property type="project" value="InterPro"/>
</dbReference>
<dbReference type="GO" id="GO:0004427">
    <property type="term" value="F:inorganic diphosphate phosphatase activity"/>
    <property type="evidence" value="ECO:0007669"/>
    <property type="project" value="InterPro"/>
</dbReference>
<sequence length="113" mass="11870">MADTDFFAALDGLLASSAVVIDRPRGTGHPRYPAIVYPVDYGYLDGTVSGDGQGIDLFRGTAAGRGVVGAFVIVDPGKRDTEIKLLVDCSATEIDAVDGLLGRLSLPRAYLAR</sequence>
<dbReference type="Proteomes" id="UP001178281">
    <property type="component" value="Unassembled WGS sequence"/>
</dbReference>
<organism evidence="1 2">
    <name type="scientific">Tsukamurella strandjordii</name>
    <dbReference type="NCBI Taxonomy" id="147577"/>
    <lineage>
        <taxon>Bacteria</taxon>
        <taxon>Bacillati</taxon>
        <taxon>Actinomycetota</taxon>
        <taxon>Actinomycetes</taxon>
        <taxon>Mycobacteriales</taxon>
        <taxon>Tsukamurellaceae</taxon>
        <taxon>Tsukamurella</taxon>
    </lineage>
</organism>
<dbReference type="SUPFAM" id="SSF50324">
    <property type="entry name" value="Inorganic pyrophosphatase"/>
    <property type="match status" value="1"/>
</dbReference>
<gene>
    <name evidence="1" type="ORF">Q7X28_14060</name>
</gene>
<keyword evidence="2" id="KW-1185">Reference proteome</keyword>